<dbReference type="STRING" id="73230.A0A2B7ZPI2"/>
<reference evidence="3 4" key="1">
    <citation type="submission" date="2017-10" db="EMBL/GenBank/DDBJ databases">
        <title>Comparative genomics in systemic dimorphic fungi from Ajellomycetaceae.</title>
        <authorList>
            <person name="Munoz J.F."/>
            <person name="Mcewen J.G."/>
            <person name="Clay O.K."/>
            <person name="Cuomo C.A."/>
        </authorList>
    </citation>
    <scope>NUCLEOTIDE SEQUENCE [LARGE SCALE GENOMIC DNA]</scope>
    <source>
        <strain evidence="3 4">UAMH4076</strain>
    </source>
</reference>
<dbReference type="InterPro" id="IPR038770">
    <property type="entry name" value="Na+/solute_symporter_sf"/>
</dbReference>
<evidence type="ECO:0000256" key="1">
    <source>
        <dbReference type="SAM" id="MobiDB-lite"/>
    </source>
</evidence>
<keyword evidence="2" id="KW-0472">Membrane</keyword>
<feature type="transmembrane region" description="Helical" evidence="2">
    <location>
        <begin position="272"/>
        <end position="295"/>
    </location>
</feature>
<feature type="transmembrane region" description="Helical" evidence="2">
    <location>
        <begin position="97"/>
        <end position="114"/>
    </location>
</feature>
<comment type="caution">
    <text evidence="3">The sequence shown here is derived from an EMBL/GenBank/DDBJ whole genome shotgun (WGS) entry which is preliminary data.</text>
</comment>
<dbReference type="AlphaFoldDB" id="A0A2B7ZPI2"/>
<dbReference type="EMBL" id="PDND01000020">
    <property type="protein sequence ID" value="PGH35555.1"/>
    <property type="molecule type" value="Genomic_DNA"/>
</dbReference>
<dbReference type="VEuPathDB" id="FungiDB:EMCG_06716"/>
<feature type="transmembrane region" description="Helical" evidence="2">
    <location>
        <begin position="21"/>
        <end position="45"/>
    </location>
</feature>
<dbReference type="GO" id="GO:0005886">
    <property type="term" value="C:plasma membrane"/>
    <property type="evidence" value="ECO:0007669"/>
    <property type="project" value="TreeGrafter"/>
</dbReference>
<feature type="compositionally biased region" description="Basic and acidic residues" evidence="1">
    <location>
        <begin position="409"/>
        <end position="422"/>
    </location>
</feature>
<evidence type="ECO:0000256" key="2">
    <source>
        <dbReference type="SAM" id="Phobius"/>
    </source>
</evidence>
<dbReference type="InterPro" id="IPR016833">
    <property type="entry name" value="Put_Na-Bile_cotransptr"/>
</dbReference>
<evidence type="ECO:0000313" key="4">
    <source>
        <dbReference type="Proteomes" id="UP000226031"/>
    </source>
</evidence>
<feature type="region of interest" description="Disordered" evidence="1">
    <location>
        <begin position="409"/>
        <end position="429"/>
    </location>
</feature>
<keyword evidence="4" id="KW-1185">Reference proteome</keyword>
<feature type="transmembrane region" description="Helical" evidence="2">
    <location>
        <begin position="231"/>
        <end position="252"/>
    </location>
</feature>
<dbReference type="PANTHER" id="PTHR18640:SF5">
    <property type="entry name" value="SODIUM_BILE ACID COTRANSPORTER 7"/>
    <property type="match status" value="1"/>
</dbReference>
<protein>
    <submittedName>
        <fullName evidence="3">Solute carrier family 10 (Sodium/bile acid cotransporter), member 7</fullName>
    </submittedName>
</protein>
<gene>
    <name evidence="3" type="ORF">GX50_01657</name>
</gene>
<evidence type="ECO:0000313" key="3">
    <source>
        <dbReference type="EMBL" id="PGH35555.1"/>
    </source>
</evidence>
<dbReference type="Pfam" id="PF13593">
    <property type="entry name" value="SBF_like"/>
    <property type="match status" value="1"/>
</dbReference>
<keyword evidence="2" id="KW-0812">Transmembrane</keyword>
<keyword evidence="2" id="KW-1133">Transmembrane helix</keyword>
<proteinExistence type="predicted"/>
<sequence length="472" mass="51857">MGPRSISPPPQGEAKKSLVTIIFKFILHQWLLIGFGIGCVLAYYFPEVGKHGGIIKAEYSVLYGAVALIFLISGLSIPKDKLLKHMLNYRLHLQVQGVSFLVIPAIMTGLVRLIDATDHAGKIDRSVLAGYIILACLPTTIASNVVMTRAAGGDEAASLVEVFIANILGPFVTPGWAVALMPKSKAFDVWKESNSDLQGMYQSVFKGLGLSVFLPLTVGQLVRWKWAERTAWLMETFYLAKLSTACLILVFWASFSTCFATGALESLSHETIVFVTLLNVFFYISLTCLSFIIAYPPSAFIPQAKSTTTTTRTTIISKKAKLHSLLHTCLTTFIKQTPPLETIAICFCGPAKTTSLGIPMLYAMYPTIDLRLVAKLTVPVILYTTEQIFCAHFMVYMFKKWGERKEAEWEGREKRGQGERNRQGSNCEQEHMNVSTTAGGTNAEIQGGLNGCDDVVDVDIERGEKGVGKDIG</sequence>
<feature type="transmembrane region" description="Helical" evidence="2">
    <location>
        <begin position="126"/>
        <end position="147"/>
    </location>
</feature>
<feature type="transmembrane region" description="Helical" evidence="2">
    <location>
        <begin position="159"/>
        <end position="179"/>
    </location>
</feature>
<dbReference type="PANTHER" id="PTHR18640">
    <property type="entry name" value="SOLUTE CARRIER FAMILY 10 MEMBER 7"/>
    <property type="match status" value="1"/>
</dbReference>
<feature type="transmembrane region" description="Helical" evidence="2">
    <location>
        <begin position="199"/>
        <end position="219"/>
    </location>
</feature>
<dbReference type="Gene3D" id="1.20.1530.20">
    <property type="match status" value="1"/>
</dbReference>
<accession>A0A2B7ZPI2</accession>
<feature type="transmembrane region" description="Helical" evidence="2">
    <location>
        <begin position="57"/>
        <end position="77"/>
    </location>
</feature>
<organism evidence="3 4">
    <name type="scientific">[Emmonsia] crescens</name>
    <dbReference type="NCBI Taxonomy" id="73230"/>
    <lineage>
        <taxon>Eukaryota</taxon>
        <taxon>Fungi</taxon>
        <taxon>Dikarya</taxon>
        <taxon>Ascomycota</taxon>
        <taxon>Pezizomycotina</taxon>
        <taxon>Eurotiomycetes</taxon>
        <taxon>Eurotiomycetidae</taxon>
        <taxon>Onygenales</taxon>
        <taxon>Ajellomycetaceae</taxon>
        <taxon>Emergomyces</taxon>
    </lineage>
</organism>
<name>A0A2B7ZPI2_9EURO</name>
<dbReference type="Proteomes" id="UP000226031">
    <property type="component" value="Unassembled WGS sequence"/>
</dbReference>